<dbReference type="InterPro" id="IPR050406">
    <property type="entry name" value="FGGY_Carb_Kinase"/>
</dbReference>
<dbReference type="RefSeq" id="WP_077423281.1">
    <property type="nucleotide sequence ID" value="NZ_MLHQ01000009.1"/>
</dbReference>
<keyword evidence="2 8" id="KW-0808">Transferase</keyword>
<dbReference type="PIRSF" id="PIRSF000538">
    <property type="entry name" value="GlpK"/>
    <property type="match status" value="1"/>
</dbReference>
<accession>A0A1V3JRY9</accession>
<comment type="cofactor">
    <cofactor evidence="8">
        <name>a divalent metal cation</name>
        <dbReference type="ChEBI" id="CHEBI:60240"/>
    </cofactor>
</comment>
<dbReference type="UniPathway" id="UPA00563">
    <property type="reaction ID" value="UER00625"/>
</dbReference>
<dbReference type="PROSITE" id="PS00933">
    <property type="entry name" value="FGGY_KINASES_1"/>
    <property type="match status" value="1"/>
</dbReference>
<keyword evidence="5 8" id="KW-0067">ATP-binding</keyword>
<dbReference type="CDD" id="cd07773">
    <property type="entry name" value="ASKHA_NBD_FGGY_FK"/>
    <property type="match status" value="1"/>
</dbReference>
<evidence type="ECO:0000256" key="8">
    <source>
        <dbReference type="HAMAP-Rule" id="MF_00986"/>
    </source>
</evidence>
<dbReference type="SUPFAM" id="SSF53067">
    <property type="entry name" value="Actin-like ATPase domain"/>
    <property type="match status" value="2"/>
</dbReference>
<dbReference type="PANTHER" id="PTHR43095:SF5">
    <property type="entry name" value="XYLULOSE KINASE"/>
    <property type="match status" value="1"/>
</dbReference>
<evidence type="ECO:0000256" key="5">
    <source>
        <dbReference type="ARBA" id="ARBA00022840"/>
    </source>
</evidence>
<dbReference type="InterPro" id="IPR018484">
    <property type="entry name" value="FGGY_N"/>
</dbReference>
<comment type="similarity">
    <text evidence="1 8">Belongs to the FGGY kinase family.</text>
</comment>
<dbReference type="InterPro" id="IPR018483">
    <property type="entry name" value="Carb_kinase_FGGY_CS"/>
</dbReference>
<dbReference type="InterPro" id="IPR013450">
    <property type="entry name" value="Fuculokinase"/>
</dbReference>
<dbReference type="PANTHER" id="PTHR43095">
    <property type="entry name" value="SUGAR KINASE"/>
    <property type="match status" value="1"/>
</dbReference>
<dbReference type="HAMAP" id="MF_00986">
    <property type="entry name" value="Fuculokinase"/>
    <property type="match status" value="1"/>
</dbReference>
<evidence type="ECO:0000259" key="10">
    <source>
        <dbReference type="Pfam" id="PF00370"/>
    </source>
</evidence>
<reference evidence="12 13" key="1">
    <citation type="submission" date="2016-10" db="EMBL/GenBank/DDBJ databases">
        <title>Rodentibacter gen. nov. and new species.</title>
        <authorList>
            <person name="Christensen H."/>
        </authorList>
    </citation>
    <scope>NUCLEOTIDE SEQUENCE [LARGE SCALE GENOMIC DNA]</scope>
    <source>
        <strain evidence="12 13">Ac151</strain>
    </source>
</reference>
<evidence type="ECO:0000313" key="13">
    <source>
        <dbReference type="Proteomes" id="UP000188602"/>
    </source>
</evidence>
<dbReference type="InterPro" id="IPR018485">
    <property type="entry name" value="FGGY_C"/>
</dbReference>
<evidence type="ECO:0000256" key="6">
    <source>
        <dbReference type="ARBA" id="ARBA00023253"/>
    </source>
</evidence>
<keyword evidence="4 8" id="KW-0418">Kinase</keyword>
<dbReference type="OrthoDB" id="9805576at2"/>
<comment type="caution">
    <text evidence="12">The sequence shown here is derived from an EMBL/GenBank/DDBJ whole genome shotgun (WGS) entry which is preliminary data.</text>
</comment>
<dbReference type="InterPro" id="IPR043129">
    <property type="entry name" value="ATPase_NBD"/>
</dbReference>
<dbReference type="GO" id="GO:0005524">
    <property type="term" value="F:ATP binding"/>
    <property type="evidence" value="ECO:0007669"/>
    <property type="project" value="UniProtKB-UniRule"/>
</dbReference>
<comment type="function">
    <text evidence="8">Catalyzes the phosphorylation of L-fuculose.</text>
</comment>
<comment type="catalytic activity">
    <reaction evidence="8">
        <text>L-fuculose + ATP = L-fuculose 1-phosphate + ADP + H(+)</text>
        <dbReference type="Rhea" id="RHEA:12376"/>
        <dbReference type="ChEBI" id="CHEBI:15378"/>
        <dbReference type="ChEBI" id="CHEBI:17617"/>
        <dbReference type="ChEBI" id="CHEBI:30616"/>
        <dbReference type="ChEBI" id="CHEBI:57846"/>
        <dbReference type="ChEBI" id="CHEBI:456216"/>
        <dbReference type="EC" id="2.7.1.51"/>
    </reaction>
</comment>
<organism evidence="12 13">
    <name type="scientific">Rodentibacter myodis</name>
    <dbReference type="NCBI Taxonomy" id="1907939"/>
    <lineage>
        <taxon>Bacteria</taxon>
        <taxon>Pseudomonadati</taxon>
        <taxon>Pseudomonadota</taxon>
        <taxon>Gammaproteobacteria</taxon>
        <taxon>Pasteurellales</taxon>
        <taxon>Pasteurellaceae</taxon>
        <taxon>Rodentibacter</taxon>
    </lineage>
</organism>
<dbReference type="Pfam" id="PF02782">
    <property type="entry name" value="FGGY_C"/>
    <property type="match status" value="1"/>
</dbReference>
<evidence type="ECO:0000259" key="11">
    <source>
        <dbReference type="Pfam" id="PF02782"/>
    </source>
</evidence>
<feature type="domain" description="Carbohydrate kinase FGGY C-terminal" evidence="11">
    <location>
        <begin position="261"/>
        <end position="445"/>
    </location>
</feature>
<keyword evidence="6 8" id="KW-0294">Fucose metabolism</keyword>
<dbReference type="GO" id="GO:0008737">
    <property type="term" value="F:L-fuculokinase activity"/>
    <property type="evidence" value="ECO:0007669"/>
    <property type="project" value="UniProtKB-UniRule"/>
</dbReference>
<dbReference type="Proteomes" id="UP000188602">
    <property type="component" value="Unassembled WGS sequence"/>
</dbReference>
<dbReference type="Gene3D" id="3.30.420.40">
    <property type="match status" value="2"/>
</dbReference>
<evidence type="ECO:0000256" key="2">
    <source>
        <dbReference type="ARBA" id="ARBA00022679"/>
    </source>
</evidence>
<evidence type="ECO:0000256" key="4">
    <source>
        <dbReference type="ARBA" id="ARBA00022777"/>
    </source>
</evidence>
<evidence type="ECO:0000256" key="9">
    <source>
        <dbReference type="NCBIfam" id="TIGR02628"/>
    </source>
</evidence>
<sequence length="487" mass="54686">MSIVLIFDCGATNLRTIAIDQQGQILAAYHLPNQTQRGIEHPDYHIWDFEEIWQKLLLCAEKTCNQLQCQDVSLSRIIGIAVTTFGVDGTMFDQRGRLLYPIISWKCPRTQPVMQRLDQYLDVQKLYQRNGIGQYAFNTFFKLLWLKENQPELYAQMDKFVFISSMLTYRLTGNLTTDHTMAGTSMMTNLATGDWDDEVLQVLGLTHDHFPPMVNAGEQIGQLNKSLAQQLGLNTVPIISCGHDTQFAVFGSGADLHQPVLSSGTWEILMARTRVAEPNIAFIPQGLTTEFDAQTDCFNPAVQWVGSGVMEWVGRTFFPDVIKSERYYETMIHEAEQQAVGSGGILASGCFSELHGGSLHGLSMHCQRGQVYRAMLEYMALRLKQGLTVLQQVSHFQAQSVICVGGGSKNRLWNQIRADVLNLPIEIVDVAESTVLGAAMFAFTALGTYPNVETAQQQMRAKTQRIYPSAQSTAYQQWLQQHQEHLC</sequence>
<comment type="pathway">
    <text evidence="8">Carbohydrate degradation; L-fucose degradation; L-lactaldehyde and glycerone phosphate from L-fucose: step 2/3.</text>
</comment>
<keyword evidence="7 8" id="KW-0119">Carbohydrate metabolism</keyword>
<dbReference type="AlphaFoldDB" id="A0A1V3JRY9"/>
<dbReference type="GO" id="GO:0042355">
    <property type="term" value="P:L-fucose catabolic process"/>
    <property type="evidence" value="ECO:0007669"/>
    <property type="project" value="UniProtKB-UniRule"/>
</dbReference>
<evidence type="ECO:0000313" key="12">
    <source>
        <dbReference type="EMBL" id="OOF59558.1"/>
    </source>
</evidence>
<keyword evidence="13" id="KW-1185">Reference proteome</keyword>
<proteinExistence type="inferred from homology"/>
<evidence type="ECO:0000256" key="7">
    <source>
        <dbReference type="ARBA" id="ARBA00023277"/>
    </source>
</evidence>
<dbReference type="NCBIfam" id="TIGR02628">
    <property type="entry name" value="fuculo_kin_coli"/>
    <property type="match status" value="1"/>
</dbReference>
<dbReference type="Pfam" id="PF00370">
    <property type="entry name" value="FGGY_N"/>
    <property type="match status" value="1"/>
</dbReference>
<evidence type="ECO:0000256" key="1">
    <source>
        <dbReference type="ARBA" id="ARBA00009156"/>
    </source>
</evidence>
<name>A0A1V3JRY9_9PAST</name>
<protein>
    <recommendedName>
        <fullName evidence="8 9">L-fuculokinase</fullName>
        <ecNumber evidence="8 9">2.7.1.51</ecNumber>
    </recommendedName>
    <alternativeName>
        <fullName evidence="8">L-fuculose kinase</fullName>
    </alternativeName>
</protein>
<evidence type="ECO:0000256" key="3">
    <source>
        <dbReference type="ARBA" id="ARBA00022741"/>
    </source>
</evidence>
<feature type="domain" description="Carbohydrate kinase FGGY N-terminal" evidence="10">
    <location>
        <begin position="4"/>
        <end position="251"/>
    </location>
</feature>
<dbReference type="EC" id="2.7.1.51" evidence="8 9"/>
<dbReference type="EMBL" id="MLHQ01000009">
    <property type="protein sequence ID" value="OOF59558.1"/>
    <property type="molecule type" value="Genomic_DNA"/>
</dbReference>
<dbReference type="STRING" id="1907939.BKL49_03680"/>
<keyword evidence="3 8" id="KW-0547">Nucleotide-binding</keyword>
<gene>
    <name evidence="8" type="primary">fucK</name>
    <name evidence="12" type="ORF">BKL49_03680</name>
</gene>
<dbReference type="InterPro" id="IPR000577">
    <property type="entry name" value="Carb_kinase_FGGY"/>
</dbReference>